<evidence type="ECO:0000256" key="3">
    <source>
        <dbReference type="SAM" id="Phobius"/>
    </source>
</evidence>
<dbReference type="Proteomes" id="UP000664859">
    <property type="component" value="Unassembled WGS sequence"/>
</dbReference>
<evidence type="ECO:0000256" key="1">
    <source>
        <dbReference type="SAM" id="Coils"/>
    </source>
</evidence>
<feature type="region of interest" description="Disordered" evidence="2">
    <location>
        <begin position="445"/>
        <end position="472"/>
    </location>
</feature>
<evidence type="ECO:0000313" key="4">
    <source>
        <dbReference type="EMBL" id="KAG5175469.1"/>
    </source>
</evidence>
<comment type="caution">
    <text evidence="4">The sequence shown here is derived from an EMBL/GenBank/DDBJ whole genome shotgun (WGS) entry which is preliminary data.</text>
</comment>
<feature type="transmembrane region" description="Helical" evidence="3">
    <location>
        <begin position="38"/>
        <end position="57"/>
    </location>
</feature>
<proteinExistence type="predicted"/>
<reference evidence="4" key="1">
    <citation type="submission" date="2021-02" db="EMBL/GenBank/DDBJ databases">
        <title>First Annotated Genome of the Yellow-green Alga Tribonema minus.</title>
        <authorList>
            <person name="Mahan K.M."/>
        </authorList>
    </citation>
    <scope>NUCLEOTIDE SEQUENCE</scope>
    <source>
        <strain evidence="4">UTEX B ZZ1240</strain>
    </source>
</reference>
<evidence type="ECO:0000256" key="2">
    <source>
        <dbReference type="SAM" id="MobiDB-lite"/>
    </source>
</evidence>
<gene>
    <name evidence="4" type="ORF">JKP88DRAFT_351482</name>
</gene>
<keyword evidence="3" id="KW-1133">Transmembrane helix</keyword>
<dbReference type="AlphaFoldDB" id="A0A835YHH0"/>
<keyword evidence="5" id="KW-1185">Reference proteome</keyword>
<evidence type="ECO:0000313" key="5">
    <source>
        <dbReference type="Proteomes" id="UP000664859"/>
    </source>
</evidence>
<sequence length="472" mass="51811">MGGAPEMSDFQAHVLVGMSVVGAGIVLAGMCKVWGVQQVLLGALPLIVTIGAAYWLASCLDDRNDAEDKANEEQLQQAARPGAPSANYATVTYQTLSVRVRHHCSYTRRIRIVRRVVFFGKAEFGSGSCGPVPRKWLIRHLACLVPPGYGHAGAAAELRLGPEDNAVHTGVREVVRVNRNSATLKSGLTSGPEDIAAASGLDQDWQHVEVPTGLMKVPQPQGHVVATAKAVYATVAHGLFSHGKQFEHQQQLERETAAAVERALAWERRQLQKAAAIMAMLEGALLQHQLHQITTVNKGLAEMWRRQQQQQQLQCERDRAEGLAAELVQERERHQEEVRELQAQHDLAQTAAVAAALADERQRHQLLLRDAAMAGLSPMAAQLQVALQQAQQQQQQELTAVAAAVEAQHLTITQELDDLRQQHQSLHGEYTWYRVRRQMMDMSLNKQSTPAASAPPEAKPRSVLVTVPSFAD</sequence>
<keyword evidence="3" id="KW-0812">Transmembrane</keyword>
<feature type="transmembrane region" description="Helical" evidence="3">
    <location>
        <begin position="12"/>
        <end position="31"/>
    </location>
</feature>
<protein>
    <submittedName>
        <fullName evidence="4">Uncharacterized protein</fullName>
    </submittedName>
</protein>
<accession>A0A835YHH0</accession>
<name>A0A835YHH0_9STRA</name>
<keyword evidence="1" id="KW-0175">Coiled coil</keyword>
<organism evidence="4 5">
    <name type="scientific">Tribonema minus</name>
    <dbReference type="NCBI Taxonomy" id="303371"/>
    <lineage>
        <taxon>Eukaryota</taxon>
        <taxon>Sar</taxon>
        <taxon>Stramenopiles</taxon>
        <taxon>Ochrophyta</taxon>
        <taxon>PX clade</taxon>
        <taxon>Xanthophyceae</taxon>
        <taxon>Tribonematales</taxon>
        <taxon>Tribonemataceae</taxon>
        <taxon>Tribonema</taxon>
    </lineage>
</organism>
<keyword evidence="3" id="KW-0472">Membrane</keyword>
<dbReference type="EMBL" id="JAFCMP010000549">
    <property type="protein sequence ID" value="KAG5175469.1"/>
    <property type="molecule type" value="Genomic_DNA"/>
</dbReference>
<feature type="coiled-coil region" evidence="1">
    <location>
        <begin position="306"/>
        <end position="351"/>
    </location>
</feature>